<dbReference type="EMBL" id="JADFFL010000007">
    <property type="protein sequence ID" value="MBE9663662.1"/>
    <property type="molecule type" value="Genomic_DNA"/>
</dbReference>
<evidence type="ECO:0000256" key="2">
    <source>
        <dbReference type="ARBA" id="ARBA00023315"/>
    </source>
</evidence>
<dbReference type="RefSeq" id="WP_194112898.1">
    <property type="nucleotide sequence ID" value="NZ_JADFFL010000007.1"/>
</dbReference>
<dbReference type="GO" id="GO:0016747">
    <property type="term" value="F:acyltransferase activity, transferring groups other than amino-acyl groups"/>
    <property type="evidence" value="ECO:0007669"/>
    <property type="project" value="InterPro"/>
</dbReference>
<dbReference type="Proteomes" id="UP000622475">
    <property type="component" value="Unassembled WGS sequence"/>
</dbReference>
<evidence type="ECO:0000313" key="5">
    <source>
        <dbReference type="Proteomes" id="UP000622475"/>
    </source>
</evidence>
<dbReference type="InterPro" id="IPR016181">
    <property type="entry name" value="Acyl_CoA_acyltransferase"/>
</dbReference>
<evidence type="ECO:0000256" key="1">
    <source>
        <dbReference type="ARBA" id="ARBA00022679"/>
    </source>
</evidence>
<evidence type="ECO:0000313" key="4">
    <source>
        <dbReference type="EMBL" id="MBE9663662.1"/>
    </source>
</evidence>
<dbReference type="SUPFAM" id="SSF55729">
    <property type="entry name" value="Acyl-CoA N-acyltransferases (Nat)"/>
    <property type="match status" value="1"/>
</dbReference>
<dbReference type="CDD" id="cd04301">
    <property type="entry name" value="NAT_SF"/>
    <property type="match status" value="1"/>
</dbReference>
<name>A0A929KZU6_9SPHI</name>
<dbReference type="InterPro" id="IPR000182">
    <property type="entry name" value="GNAT_dom"/>
</dbReference>
<accession>A0A929KZU6</accession>
<dbReference type="InterPro" id="IPR051556">
    <property type="entry name" value="N-term/lysine_N-AcTrnsfr"/>
</dbReference>
<sequence length="173" mass="19985">MRANITLSKVGQADLEPLLIFSKKTFFDAFYHLNNPEDVEAYATKAFAEGRLAEELNDPASEFYFACINCEIVGYIKLNYGPAQTDVNDDTSVELERIYVSSFHQGKQIGQQLMEFAIQTAKDKKLKYVWLGVWEHNQKAIKFYQRHGFKIFGEHDFMLGKDKQVDKLMKLVI</sequence>
<comment type="caution">
    <text evidence="4">The sequence shown here is derived from an EMBL/GenBank/DDBJ whole genome shotgun (WGS) entry which is preliminary data.</text>
</comment>
<gene>
    <name evidence="4" type="ORF">IRJ16_17380</name>
</gene>
<dbReference type="Gene3D" id="3.40.630.30">
    <property type="match status" value="1"/>
</dbReference>
<dbReference type="Pfam" id="PF00583">
    <property type="entry name" value="Acetyltransf_1"/>
    <property type="match status" value="1"/>
</dbReference>
<dbReference type="PROSITE" id="PS51186">
    <property type="entry name" value="GNAT"/>
    <property type="match status" value="1"/>
</dbReference>
<organism evidence="4 5">
    <name type="scientific">Mucilaginibacter myungsuensis</name>
    <dbReference type="NCBI Taxonomy" id="649104"/>
    <lineage>
        <taxon>Bacteria</taxon>
        <taxon>Pseudomonadati</taxon>
        <taxon>Bacteroidota</taxon>
        <taxon>Sphingobacteriia</taxon>
        <taxon>Sphingobacteriales</taxon>
        <taxon>Sphingobacteriaceae</taxon>
        <taxon>Mucilaginibacter</taxon>
    </lineage>
</organism>
<reference evidence="4" key="1">
    <citation type="submission" date="2020-10" db="EMBL/GenBank/DDBJ databases">
        <title>Mucilaginibacter mali sp. nov., isolated from rhizosphere soil of apple orchard.</title>
        <authorList>
            <person name="Lee J.-S."/>
            <person name="Kim H.S."/>
            <person name="Kim J.-S."/>
        </authorList>
    </citation>
    <scope>NUCLEOTIDE SEQUENCE</scope>
    <source>
        <strain evidence="4">KCTC 22746</strain>
    </source>
</reference>
<keyword evidence="2" id="KW-0012">Acyltransferase</keyword>
<dbReference type="PANTHER" id="PTHR42919">
    <property type="entry name" value="N-ALPHA-ACETYLTRANSFERASE"/>
    <property type="match status" value="1"/>
</dbReference>
<keyword evidence="5" id="KW-1185">Reference proteome</keyword>
<keyword evidence="1" id="KW-0808">Transferase</keyword>
<protein>
    <submittedName>
        <fullName evidence="4">GNAT family N-acetyltransferase</fullName>
    </submittedName>
</protein>
<evidence type="ECO:0000259" key="3">
    <source>
        <dbReference type="PROSITE" id="PS51186"/>
    </source>
</evidence>
<dbReference type="AlphaFoldDB" id="A0A929KZU6"/>
<feature type="domain" description="N-acetyltransferase" evidence="3">
    <location>
        <begin position="5"/>
        <end position="173"/>
    </location>
</feature>
<proteinExistence type="predicted"/>
<dbReference type="PANTHER" id="PTHR42919:SF8">
    <property type="entry name" value="N-ALPHA-ACETYLTRANSFERASE 50"/>
    <property type="match status" value="1"/>
</dbReference>